<dbReference type="RefSeq" id="YP_010755217.1">
    <property type="nucleotide sequence ID" value="NC_073468.1"/>
</dbReference>
<protein>
    <submittedName>
        <fullName evidence="2">AAA-ATPase</fullName>
    </submittedName>
</protein>
<dbReference type="InterPro" id="IPR027417">
    <property type="entry name" value="P-loop_NTPase"/>
</dbReference>
<feature type="domain" description="ATPase dynein-related AAA" evidence="1">
    <location>
        <begin position="133"/>
        <end position="265"/>
    </location>
</feature>
<dbReference type="SUPFAM" id="SSF52540">
    <property type="entry name" value="P-loop containing nucleoside triphosphate hydrolases"/>
    <property type="match status" value="1"/>
</dbReference>
<sequence length="360" mass="38530">MTISFPDTHSAAVRALAAAKTEVALLDPKSNAVQRVVNKLEASRTAGEPELATLLLAAAGHHDSDELAELLLAMTPESGQVKGRSKAAPAKDVLATADKFIRPNGEPYYARPWGDDLDVNVLRKAREHNAYPIFMGPPGTGKTALAEAAFGEELITVVGSGDTEVADLVGSFIPNPDGTGGYIWVDGPLIVALEEGRPFLLDEIGLIDTKVLAALYGTIDGRRELVVTANPAKGIVKAKEGFFVIGATNPNAPGVRLSEALLSRFTLQAEVTTDWGLAARLGVWPKIVTVAENLAKRQREGRISWAPQFRELLAFRDVEKVFGRDFAIANLLAVCPEEDRDEVVGLVTQAVGTRPKPARI</sequence>
<reference evidence="2" key="1">
    <citation type="submission" date="2021-09" db="EMBL/GenBank/DDBJ databases">
        <authorList>
            <person name="Andersen S.H."/>
            <person name="Beall E.A."/>
            <person name="Cappelle B."/>
            <person name="Falteisek K.J."/>
            <person name="Fenske B.A."/>
            <person name="Gansluckner N.W."/>
            <person name="Gilbertson S.M."/>
            <person name="Krings K.J."/>
            <person name="Mobeck M."/>
            <person name="Odeku J.O."/>
            <person name="Poncelet M.E."/>
            <person name="Rohr J.R."/>
            <person name="Rolands L."/>
            <person name="Whipple C.D."/>
            <person name="Whipple E.M."/>
            <person name="Spring A.M."/>
            <person name="Klyczek K."/>
            <person name="Garlena R.A."/>
            <person name="Russell D.A."/>
            <person name="Pope W.H."/>
            <person name="Jacobs-Sera D."/>
            <person name="Hatfull G.F."/>
        </authorList>
    </citation>
    <scope>NUCLEOTIDE SEQUENCE</scope>
</reference>
<gene>
    <name evidence="2" type="primary">227</name>
    <name evidence="2" type="ORF">SEA_PUMPERNICKEL_227</name>
</gene>
<evidence type="ECO:0000259" key="1">
    <source>
        <dbReference type="Pfam" id="PF07728"/>
    </source>
</evidence>
<name>A0AAE9C2X9_9CAUD</name>
<dbReference type="PANTHER" id="PTHR42759">
    <property type="entry name" value="MOXR FAMILY PROTEIN"/>
    <property type="match status" value="1"/>
</dbReference>
<dbReference type="PANTHER" id="PTHR42759:SF1">
    <property type="entry name" value="MAGNESIUM-CHELATASE SUBUNIT CHLD"/>
    <property type="match status" value="1"/>
</dbReference>
<dbReference type="CDD" id="cd00009">
    <property type="entry name" value="AAA"/>
    <property type="match status" value="1"/>
</dbReference>
<proteinExistence type="predicted"/>
<keyword evidence="3" id="KW-1185">Reference proteome</keyword>
<accession>A0AAE9C2X9</accession>
<dbReference type="Gene3D" id="3.40.50.300">
    <property type="entry name" value="P-loop containing nucleotide triphosphate hydrolases"/>
    <property type="match status" value="1"/>
</dbReference>
<evidence type="ECO:0000313" key="2">
    <source>
        <dbReference type="EMBL" id="UDL15977.1"/>
    </source>
</evidence>
<dbReference type="GO" id="GO:0016887">
    <property type="term" value="F:ATP hydrolysis activity"/>
    <property type="evidence" value="ECO:0007669"/>
    <property type="project" value="InterPro"/>
</dbReference>
<dbReference type="InterPro" id="IPR011704">
    <property type="entry name" value="ATPase_dyneun-rel_AAA"/>
</dbReference>
<dbReference type="EMBL" id="OK040790">
    <property type="protein sequence ID" value="UDL15977.1"/>
    <property type="molecule type" value="Genomic_DNA"/>
</dbReference>
<dbReference type="Pfam" id="PF07728">
    <property type="entry name" value="AAA_5"/>
    <property type="match status" value="1"/>
</dbReference>
<organism evidence="2 3">
    <name type="scientific">Microbacterium phage Pumpernickel</name>
    <dbReference type="NCBI Taxonomy" id="2885983"/>
    <lineage>
        <taxon>Viruses</taxon>
        <taxon>Duplodnaviria</taxon>
        <taxon>Heunggongvirae</taxon>
        <taxon>Uroviricota</taxon>
        <taxon>Caudoviricetes</taxon>
        <taxon>Pumpernickelvirus</taxon>
        <taxon>Pumpernickelvirus pumpernickel</taxon>
    </lineage>
</organism>
<dbReference type="KEGG" id="vg:80019868"/>
<dbReference type="GeneID" id="80019868"/>
<dbReference type="Proteomes" id="UP000827768">
    <property type="component" value="Segment"/>
</dbReference>
<evidence type="ECO:0000313" key="3">
    <source>
        <dbReference type="Proteomes" id="UP000827768"/>
    </source>
</evidence>
<dbReference type="GO" id="GO:0005524">
    <property type="term" value="F:ATP binding"/>
    <property type="evidence" value="ECO:0007669"/>
    <property type="project" value="InterPro"/>
</dbReference>
<dbReference type="InterPro" id="IPR050764">
    <property type="entry name" value="CbbQ/NirQ/NorQ/GpvN"/>
</dbReference>